<evidence type="ECO:0000259" key="4">
    <source>
        <dbReference type="PROSITE" id="PS50102"/>
    </source>
</evidence>
<dbReference type="Proteomes" id="UP000278143">
    <property type="component" value="Unassembled WGS sequence"/>
</dbReference>
<evidence type="ECO:0000256" key="3">
    <source>
        <dbReference type="SAM" id="MobiDB-lite"/>
    </source>
</evidence>
<dbReference type="InterPro" id="IPR035979">
    <property type="entry name" value="RBD_domain_sf"/>
</dbReference>
<dbReference type="OrthoDB" id="360390at2759"/>
<keyword evidence="6" id="KW-1185">Reference proteome</keyword>
<feature type="compositionally biased region" description="Low complexity" evidence="3">
    <location>
        <begin position="244"/>
        <end position="257"/>
    </location>
</feature>
<dbReference type="InterPro" id="IPR050374">
    <property type="entry name" value="RRT5_SRSF_SR"/>
</dbReference>
<dbReference type="Gene3D" id="3.30.70.330">
    <property type="match status" value="3"/>
</dbReference>
<proteinExistence type="predicted"/>
<dbReference type="InterPro" id="IPR012677">
    <property type="entry name" value="Nucleotide-bd_a/b_plait_sf"/>
</dbReference>
<gene>
    <name evidence="5" type="ORF">SYNPS1DRAFT_30648</name>
</gene>
<dbReference type="Pfam" id="PF16842">
    <property type="entry name" value="RRM_occluded"/>
    <property type="match status" value="1"/>
</dbReference>
<evidence type="ECO:0000313" key="5">
    <source>
        <dbReference type="EMBL" id="RKP23593.1"/>
    </source>
</evidence>
<dbReference type="CDD" id="cd00590">
    <property type="entry name" value="RRM_SF"/>
    <property type="match status" value="2"/>
</dbReference>
<feature type="region of interest" description="Disordered" evidence="3">
    <location>
        <begin position="244"/>
        <end position="320"/>
    </location>
</feature>
<sequence length="320" mass="34848">MLARTQKARQFAYIEYEQPSEAQAALALNGQWNDEEHRAWSVAISDPSRRSSRQAKEQGGPHAPPSADEACQLFVSNFPHSTTKEELVQLFSQYGGLCDVRILLDNQGKSKGCGFVEYYTQASAQAALALNAYLMGERHLSVVPADPSKRGRSKRGAAPPDTHLTGVLRVTHLPDTITEQAVRDAFSLHGQVLKIKLFGHGGAMVKYSNDEEANLAVLAMNDLEIMPNHRISVTSARQSALAPATSTASTAITSTATGMVPRHLGGQSHRRRRLPVAPAARKPSTSTVQDDDAKASTATDATERSNEDFRQLFLQSRSKE</sequence>
<dbReference type="EMBL" id="KZ990838">
    <property type="protein sequence ID" value="RKP23593.1"/>
    <property type="molecule type" value="Genomic_DNA"/>
</dbReference>
<dbReference type="AlphaFoldDB" id="A0A4P9YUA0"/>
<feature type="region of interest" description="Disordered" evidence="3">
    <location>
        <begin position="44"/>
        <end position="68"/>
    </location>
</feature>
<keyword evidence="1 2" id="KW-0694">RNA-binding</keyword>
<protein>
    <recommendedName>
        <fullName evidence="4">RRM domain-containing protein</fullName>
    </recommendedName>
</protein>
<feature type="compositionally biased region" description="Basic and acidic residues" evidence="3">
    <location>
        <begin position="301"/>
        <end position="310"/>
    </location>
</feature>
<dbReference type="GO" id="GO:0003729">
    <property type="term" value="F:mRNA binding"/>
    <property type="evidence" value="ECO:0007669"/>
    <property type="project" value="TreeGrafter"/>
</dbReference>
<evidence type="ECO:0000256" key="1">
    <source>
        <dbReference type="ARBA" id="ARBA00022884"/>
    </source>
</evidence>
<dbReference type="GO" id="GO:0005737">
    <property type="term" value="C:cytoplasm"/>
    <property type="evidence" value="ECO:0007669"/>
    <property type="project" value="TreeGrafter"/>
</dbReference>
<dbReference type="SMART" id="SM00360">
    <property type="entry name" value="RRM"/>
    <property type="match status" value="2"/>
</dbReference>
<evidence type="ECO:0000256" key="2">
    <source>
        <dbReference type="PROSITE-ProRule" id="PRU00176"/>
    </source>
</evidence>
<organism evidence="5 6">
    <name type="scientific">Syncephalis pseudoplumigaleata</name>
    <dbReference type="NCBI Taxonomy" id="1712513"/>
    <lineage>
        <taxon>Eukaryota</taxon>
        <taxon>Fungi</taxon>
        <taxon>Fungi incertae sedis</taxon>
        <taxon>Zoopagomycota</taxon>
        <taxon>Zoopagomycotina</taxon>
        <taxon>Zoopagomycetes</taxon>
        <taxon>Zoopagales</taxon>
        <taxon>Piptocephalidaceae</taxon>
        <taxon>Syncephalis</taxon>
    </lineage>
</organism>
<evidence type="ECO:0000313" key="6">
    <source>
        <dbReference type="Proteomes" id="UP000278143"/>
    </source>
</evidence>
<feature type="domain" description="RRM" evidence="4">
    <location>
        <begin position="71"/>
        <end position="147"/>
    </location>
</feature>
<reference evidence="6" key="1">
    <citation type="journal article" date="2018" name="Nat. Microbiol.">
        <title>Leveraging single-cell genomics to expand the fungal tree of life.</title>
        <authorList>
            <person name="Ahrendt S.R."/>
            <person name="Quandt C.A."/>
            <person name="Ciobanu D."/>
            <person name="Clum A."/>
            <person name="Salamov A."/>
            <person name="Andreopoulos B."/>
            <person name="Cheng J.F."/>
            <person name="Woyke T."/>
            <person name="Pelin A."/>
            <person name="Henrissat B."/>
            <person name="Reynolds N.K."/>
            <person name="Benny G.L."/>
            <person name="Smith M.E."/>
            <person name="James T.Y."/>
            <person name="Grigoriev I.V."/>
        </authorList>
    </citation>
    <scope>NUCLEOTIDE SEQUENCE [LARGE SCALE GENOMIC DNA]</scope>
    <source>
        <strain evidence="6">Benny S71-1</strain>
    </source>
</reference>
<dbReference type="GO" id="GO:0005634">
    <property type="term" value="C:nucleus"/>
    <property type="evidence" value="ECO:0007669"/>
    <property type="project" value="TreeGrafter"/>
</dbReference>
<dbReference type="SUPFAM" id="SSF54928">
    <property type="entry name" value="RNA-binding domain, RBD"/>
    <property type="match status" value="2"/>
</dbReference>
<dbReference type="InterPro" id="IPR031766">
    <property type="entry name" value="RRM_occluded"/>
</dbReference>
<feature type="domain" description="RRM" evidence="4">
    <location>
        <begin position="166"/>
        <end position="238"/>
    </location>
</feature>
<dbReference type="Pfam" id="PF00076">
    <property type="entry name" value="RRM_1"/>
    <property type="match status" value="1"/>
</dbReference>
<accession>A0A4P9YUA0</accession>
<dbReference type="InterPro" id="IPR000504">
    <property type="entry name" value="RRM_dom"/>
</dbReference>
<dbReference type="PROSITE" id="PS50102">
    <property type="entry name" value="RRM"/>
    <property type="match status" value="2"/>
</dbReference>
<name>A0A4P9YUA0_9FUNG</name>
<dbReference type="PANTHER" id="PTHR23003">
    <property type="entry name" value="RNA RECOGNITION MOTIF RRM DOMAIN CONTAINING PROTEIN"/>
    <property type="match status" value="1"/>
</dbReference>